<proteinExistence type="predicted"/>
<sequence>MAKIEVMILHSGPYRMMFDEHVQRFIDEGYPAEDAPEYTEIMCAAGFFVATDRLDEFPELDEPNPLITL</sequence>
<dbReference type="EMBL" id="CP033898">
    <property type="protein sequence ID" value="AZA09759.1"/>
    <property type="molecule type" value="Genomic_DNA"/>
</dbReference>
<protein>
    <submittedName>
        <fullName evidence="1">Uncharacterized protein</fullName>
    </submittedName>
</protein>
<evidence type="ECO:0000313" key="1">
    <source>
        <dbReference type="EMBL" id="AZA09759.1"/>
    </source>
</evidence>
<reference evidence="1 2" key="1">
    <citation type="submission" date="2018-11" db="EMBL/GenBank/DDBJ databases">
        <authorList>
            <person name="Kleinhagauer T."/>
            <person name="Glaeser S.P."/>
            <person name="Spergser J."/>
            <person name="Ruckert C."/>
            <person name="Kaempfer P."/>
            <person name="Busse H.-J."/>
        </authorList>
    </citation>
    <scope>NUCLEOTIDE SEQUENCE [LARGE SCALE GENOMIC DNA]</scope>
    <source>
        <strain evidence="1 2">812CH</strain>
    </source>
</reference>
<accession>A0A3G6IVE3</accession>
<organism evidence="1 2">
    <name type="scientific">Corynebacterium pseudopelargi</name>
    <dbReference type="NCBI Taxonomy" id="2080757"/>
    <lineage>
        <taxon>Bacteria</taxon>
        <taxon>Bacillati</taxon>
        <taxon>Actinomycetota</taxon>
        <taxon>Actinomycetes</taxon>
        <taxon>Mycobacteriales</taxon>
        <taxon>Corynebacteriaceae</taxon>
        <taxon>Corynebacterium</taxon>
    </lineage>
</organism>
<dbReference type="AlphaFoldDB" id="A0A3G6IVE3"/>
<dbReference type="Proteomes" id="UP000271426">
    <property type="component" value="Chromosome"/>
</dbReference>
<keyword evidence="2" id="KW-1185">Reference proteome</keyword>
<gene>
    <name evidence="1" type="ORF">CPPEL_08275</name>
</gene>
<dbReference type="KEGG" id="cpso:CPPEL_08275"/>
<evidence type="ECO:0000313" key="2">
    <source>
        <dbReference type="Proteomes" id="UP000271426"/>
    </source>
</evidence>
<name>A0A3G6IVE3_9CORY</name>